<feature type="domain" description="Replication factor-A protein 1 N-terminal" evidence="12">
    <location>
        <begin position="8"/>
        <end position="110"/>
    </location>
</feature>
<dbReference type="OMA" id="DQCDAFY"/>
<evidence type="ECO:0000313" key="15">
    <source>
        <dbReference type="EMBL" id="EPE34901.1"/>
    </source>
</evidence>
<feature type="domain" description="Replication protein A OB" evidence="14">
    <location>
        <begin position="300"/>
        <end position="397"/>
    </location>
</feature>
<dbReference type="InterPro" id="IPR004365">
    <property type="entry name" value="NA-bd_OB_tRNA"/>
</dbReference>
<reference evidence="15 16" key="1">
    <citation type="journal article" date="2013" name="BMC Genomics">
        <title>Genomics-driven discovery of the pneumocandin biosynthetic gene cluster in the fungus Glarea lozoyensis.</title>
        <authorList>
            <person name="Chen L."/>
            <person name="Yue Q."/>
            <person name="Zhang X."/>
            <person name="Xiang M."/>
            <person name="Wang C."/>
            <person name="Li S."/>
            <person name="Che Y."/>
            <person name="Ortiz-Lopez F.J."/>
            <person name="Bills G.F."/>
            <person name="Liu X."/>
            <person name="An Z."/>
        </authorList>
    </citation>
    <scope>NUCLEOTIDE SEQUENCE [LARGE SCALE GENOMIC DNA]</scope>
    <source>
        <strain evidence="16">ATCC 20868 / MF5171</strain>
    </source>
</reference>
<dbReference type="GO" id="GO:0008270">
    <property type="term" value="F:zinc ion binding"/>
    <property type="evidence" value="ECO:0007669"/>
    <property type="project" value="UniProtKB-KW"/>
</dbReference>
<dbReference type="eggNOG" id="KOG0851">
    <property type="taxonomic scope" value="Eukaryota"/>
</dbReference>
<feature type="domain" description="OB" evidence="11">
    <location>
        <begin position="191"/>
        <end position="272"/>
    </location>
</feature>
<dbReference type="GO" id="GO:0005662">
    <property type="term" value="C:DNA replication factor A complex"/>
    <property type="evidence" value="ECO:0007669"/>
    <property type="project" value="EnsemblFungi"/>
</dbReference>
<dbReference type="FunFam" id="2.40.50.140:FF:000041">
    <property type="entry name" value="Replication protein A subunit"/>
    <property type="match status" value="1"/>
</dbReference>
<feature type="domain" description="Replication factor A C-terminal" evidence="13">
    <location>
        <begin position="455"/>
        <end position="599"/>
    </location>
</feature>
<dbReference type="GO" id="GO:0006310">
    <property type="term" value="P:DNA recombination"/>
    <property type="evidence" value="ECO:0007669"/>
    <property type="project" value="InterPro"/>
</dbReference>
<organism evidence="15 16">
    <name type="scientific">Glarea lozoyensis (strain ATCC 20868 / MF5171)</name>
    <dbReference type="NCBI Taxonomy" id="1116229"/>
    <lineage>
        <taxon>Eukaryota</taxon>
        <taxon>Fungi</taxon>
        <taxon>Dikarya</taxon>
        <taxon>Ascomycota</taxon>
        <taxon>Pezizomycotina</taxon>
        <taxon>Leotiomycetes</taxon>
        <taxon>Helotiales</taxon>
        <taxon>Helotiaceae</taxon>
        <taxon>Glarea</taxon>
    </lineage>
</organism>
<dbReference type="HOGENOM" id="CLU_012393_2_1_1"/>
<accession>S3DSG4</accession>
<dbReference type="FunFam" id="2.40.50.140:FF:000090">
    <property type="entry name" value="Replication protein A subunit"/>
    <property type="match status" value="1"/>
</dbReference>
<evidence type="ECO:0000256" key="6">
    <source>
        <dbReference type="ARBA" id="ARBA00022833"/>
    </source>
</evidence>
<evidence type="ECO:0000259" key="14">
    <source>
        <dbReference type="Pfam" id="PF16900"/>
    </source>
</evidence>
<keyword evidence="5 9" id="KW-0863">Zinc-finger</keyword>
<feature type="region of interest" description="Disordered" evidence="10">
    <location>
        <begin position="129"/>
        <end position="175"/>
    </location>
</feature>
<evidence type="ECO:0000256" key="7">
    <source>
        <dbReference type="ARBA" id="ARBA00023125"/>
    </source>
</evidence>
<dbReference type="RefSeq" id="XP_008077888.1">
    <property type="nucleotide sequence ID" value="XM_008079697.1"/>
</dbReference>
<dbReference type="CDD" id="cd04474">
    <property type="entry name" value="RPA1_DBD_A"/>
    <property type="match status" value="1"/>
</dbReference>
<dbReference type="GO" id="GO:0140445">
    <property type="term" value="C:chromosome, telomeric repeat region"/>
    <property type="evidence" value="ECO:0007669"/>
    <property type="project" value="EnsemblFungi"/>
</dbReference>
<dbReference type="CDD" id="cd04475">
    <property type="entry name" value="RPA1_DBD_B"/>
    <property type="match status" value="1"/>
</dbReference>
<evidence type="ECO:0000256" key="2">
    <source>
        <dbReference type="ARBA" id="ARBA00005690"/>
    </source>
</evidence>
<dbReference type="AlphaFoldDB" id="S3DSG4"/>
<evidence type="ECO:0000256" key="3">
    <source>
        <dbReference type="ARBA" id="ARBA00022705"/>
    </source>
</evidence>
<dbReference type="Pfam" id="PF16900">
    <property type="entry name" value="REPA_OB_2"/>
    <property type="match status" value="1"/>
</dbReference>
<dbReference type="InterPro" id="IPR013955">
    <property type="entry name" value="Rep_factor-A_C"/>
</dbReference>
<dbReference type="FunFam" id="2.40.50.140:FF:000064">
    <property type="entry name" value="Replication protein A subunit"/>
    <property type="match status" value="1"/>
</dbReference>
<evidence type="ECO:0000256" key="10">
    <source>
        <dbReference type="SAM" id="MobiDB-lite"/>
    </source>
</evidence>
<evidence type="ECO:0000256" key="1">
    <source>
        <dbReference type="ARBA" id="ARBA00004123"/>
    </source>
</evidence>
<keyword evidence="6 9" id="KW-0862">Zinc</keyword>
<dbReference type="InterPro" id="IPR007199">
    <property type="entry name" value="Rep_factor-A_N"/>
</dbReference>
<dbReference type="FunFam" id="2.40.50.140:FF:000117">
    <property type="entry name" value="Replication protein A subunit"/>
    <property type="match status" value="1"/>
</dbReference>
<dbReference type="GeneID" id="19469642"/>
<keyword evidence="7 9" id="KW-0238">DNA-binding</keyword>
<dbReference type="EMBL" id="KE145355">
    <property type="protein sequence ID" value="EPE34901.1"/>
    <property type="molecule type" value="Genomic_DNA"/>
</dbReference>
<evidence type="ECO:0000256" key="5">
    <source>
        <dbReference type="ARBA" id="ARBA00022771"/>
    </source>
</evidence>
<gene>
    <name evidence="15" type="ORF">GLAREA_10596</name>
</gene>
<dbReference type="InterPro" id="IPR031657">
    <property type="entry name" value="REPA_OB_2"/>
</dbReference>
<evidence type="ECO:0000256" key="8">
    <source>
        <dbReference type="ARBA" id="ARBA00023242"/>
    </source>
</evidence>
<dbReference type="PANTHER" id="PTHR47165:SF4">
    <property type="entry name" value="OS03G0429900 PROTEIN"/>
    <property type="match status" value="1"/>
</dbReference>
<keyword evidence="3 9" id="KW-0235">DNA replication</keyword>
<dbReference type="InterPro" id="IPR012340">
    <property type="entry name" value="NA-bd_OB-fold"/>
</dbReference>
<dbReference type="NCBIfam" id="TIGR00617">
    <property type="entry name" value="rpa1"/>
    <property type="match status" value="1"/>
</dbReference>
<dbReference type="GO" id="GO:0000785">
    <property type="term" value="C:chromatin"/>
    <property type="evidence" value="ECO:0007669"/>
    <property type="project" value="EnsemblFungi"/>
</dbReference>
<dbReference type="GO" id="GO:0003697">
    <property type="term" value="F:single-stranded DNA binding"/>
    <property type="evidence" value="ECO:0007669"/>
    <property type="project" value="EnsemblFungi"/>
</dbReference>
<dbReference type="InterPro" id="IPR047192">
    <property type="entry name" value="Euk_RPA1_DBD_C"/>
</dbReference>
<feature type="compositionally biased region" description="Low complexity" evidence="10">
    <location>
        <begin position="152"/>
        <end position="165"/>
    </location>
</feature>
<dbReference type="Gene3D" id="2.40.50.140">
    <property type="entry name" value="Nucleic acid-binding proteins"/>
    <property type="match status" value="4"/>
</dbReference>
<keyword evidence="16" id="KW-1185">Reference proteome</keyword>
<dbReference type="GO" id="GO:0035861">
    <property type="term" value="C:site of double-strand break"/>
    <property type="evidence" value="ECO:0007669"/>
    <property type="project" value="EnsemblFungi"/>
</dbReference>
<evidence type="ECO:0000313" key="16">
    <source>
        <dbReference type="Proteomes" id="UP000016922"/>
    </source>
</evidence>
<evidence type="ECO:0000256" key="9">
    <source>
        <dbReference type="RuleBase" id="RU364130"/>
    </source>
</evidence>
<comment type="function">
    <text evidence="9">As part of the replication protein A (RPA/RP-A), a single-stranded DNA-binding heterotrimeric complex, may play an essential role in DNA replication, recombination and repair. Binds and stabilizes single-stranded DNA intermediates, preventing complementary DNA reannealing and recruiting different proteins involved in DNA metabolism.</text>
</comment>
<dbReference type="InterPro" id="IPR004591">
    <property type="entry name" value="Rfa1"/>
</dbReference>
<dbReference type="Pfam" id="PF01336">
    <property type="entry name" value="tRNA_anti-codon"/>
    <property type="match status" value="1"/>
</dbReference>
<comment type="subunit">
    <text evidence="9">Component of the heterotrimeric canonical replication protein A complex (RPA).</text>
</comment>
<dbReference type="PANTHER" id="PTHR47165">
    <property type="entry name" value="OS03G0429900 PROTEIN"/>
    <property type="match status" value="1"/>
</dbReference>
<dbReference type="OrthoDB" id="1751331at2759"/>
<evidence type="ECO:0000259" key="13">
    <source>
        <dbReference type="Pfam" id="PF08646"/>
    </source>
</evidence>
<evidence type="ECO:0000256" key="4">
    <source>
        <dbReference type="ARBA" id="ARBA00022723"/>
    </source>
</evidence>
<keyword evidence="8 9" id="KW-0539">Nucleus</keyword>
<dbReference type="Proteomes" id="UP000016922">
    <property type="component" value="Unassembled WGS sequence"/>
</dbReference>
<sequence>MGDARSAITVGALNAIFNEPDTLESKFPVPVCQCVQIKTLGSTGDGVPERYRLVLSDVNHFVQSMLATQANHVVHDGKLKKGSIVRLKSYQANEVKGKKILIILDLEVIESLGECEKFGEPVPLAAKAPDAKSTSTTIAGNGFYGNKPAAPPQQSEPQQHQSLPQRSGPSSSASHSNIYPIEALSPYAHKWTIKARVTSKSDIKTWSKASSEGKLFSVNLLDESGEIKATGFNAQCDALYDVFQEGSVYYISSPCKVNLAKKQFSNINNDYELAFDKDTIVEKCEDQNDVPQVRYNFTNIGALQEVEKDSTIDVIGVLKEVNDVNQIVSKTTQQPYDKRDLTLVDDSGYSVKMTIWGKTATKFDANPEQIVAFKGAKVSDFNGKSLSLLSSGSMSIDPDIAEAYKLKGWYDSNGRSETFAAHTSTAGAAGGRNNELKTVAQVKDENLGMNDKDDYFAVKATIVYIKQDPISYPACASENCNKKVIEDNGYWTCASCNINHPKPQHRFIMTVNVSDHTGSFYLSCFDDVGRLIMGMNGDQLMELKETDNEAVNKAFEDANCKTYTFTCRAKMDTYQDQQRVRYQVLRAAPIDFKQEARKLTELIKGYNID</sequence>
<dbReference type="CDD" id="cd04477">
    <property type="entry name" value="RPA1N"/>
    <property type="match status" value="1"/>
</dbReference>
<dbReference type="SUPFAM" id="SSF50249">
    <property type="entry name" value="Nucleic acid-binding proteins"/>
    <property type="match status" value="4"/>
</dbReference>
<dbReference type="Pfam" id="PF08646">
    <property type="entry name" value="Rep_fac-A_C"/>
    <property type="match status" value="1"/>
</dbReference>
<dbReference type="GO" id="GO:0033260">
    <property type="term" value="P:nuclear DNA replication"/>
    <property type="evidence" value="ECO:0007669"/>
    <property type="project" value="EnsemblFungi"/>
</dbReference>
<evidence type="ECO:0000259" key="11">
    <source>
        <dbReference type="Pfam" id="PF01336"/>
    </source>
</evidence>
<comment type="subcellular location">
    <subcellularLocation>
        <location evidence="1 9">Nucleus</location>
    </subcellularLocation>
</comment>
<dbReference type="KEGG" id="glz:GLAREA_10596"/>
<dbReference type="GO" id="GO:0007004">
    <property type="term" value="P:telomere maintenance via telomerase"/>
    <property type="evidence" value="ECO:0007669"/>
    <property type="project" value="EnsemblFungi"/>
</dbReference>
<keyword evidence="4 9" id="KW-0479">Metal-binding</keyword>
<dbReference type="GO" id="GO:0006281">
    <property type="term" value="P:DNA repair"/>
    <property type="evidence" value="ECO:0007669"/>
    <property type="project" value="EnsemblFungi"/>
</dbReference>
<dbReference type="STRING" id="1116229.S3DSG4"/>
<name>S3DSG4_GLAL2</name>
<proteinExistence type="inferred from homology"/>
<dbReference type="CDD" id="cd04476">
    <property type="entry name" value="RPA1_DBD_C"/>
    <property type="match status" value="1"/>
</dbReference>
<evidence type="ECO:0000259" key="12">
    <source>
        <dbReference type="Pfam" id="PF04057"/>
    </source>
</evidence>
<protein>
    <recommendedName>
        <fullName evidence="9">Replication protein A subunit</fullName>
    </recommendedName>
</protein>
<dbReference type="Pfam" id="PF04057">
    <property type="entry name" value="Rep-A_N"/>
    <property type="match status" value="1"/>
</dbReference>
<comment type="similarity">
    <text evidence="2 9">Belongs to the replication factor A protein 1 family.</text>
</comment>